<dbReference type="NCBIfam" id="NF010587">
    <property type="entry name" value="PRK13980.1"/>
    <property type="match status" value="1"/>
</dbReference>
<feature type="binding site" evidence="8">
    <location>
        <position position="141"/>
    </location>
    <ligand>
        <name>Mg(2+)</name>
        <dbReference type="ChEBI" id="CHEBI:18420"/>
    </ligand>
</feature>
<keyword evidence="5 8" id="KW-0067">ATP-binding</keyword>
<dbReference type="EMBL" id="PFMR01000321">
    <property type="protein sequence ID" value="PIZ14643.1"/>
    <property type="molecule type" value="Genomic_DNA"/>
</dbReference>
<accession>A0A2M7S5Q4</accession>
<dbReference type="PANTHER" id="PTHR23090">
    <property type="entry name" value="NH 3 /GLUTAMINE-DEPENDENT NAD + SYNTHETASE"/>
    <property type="match status" value="1"/>
</dbReference>
<dbReference type="PANTHER" id="PTHR23090:SF9">
    <property type="entry name" value="GLUTAMINE-DEPENDENT NAD(+) SYNTHETASE"/>
    <property type="match status" value="1"/>
</dbReference>
<dbReference type="AlphaFoldDB" id="A0A2M7S5Q4"/>
<evidence type="ECO:0000256" key="1">
    <source>
        <dbReference type="ARBA" id="ARBA00005859"/>
    </source>
</evidence>
<comment type="pathway">
    <text evidence="8">Cofactor biosynthesis; NAD(+) biosynthesis; NAD(+) from deamido-NAD(+) (ammonia route): step 1/1.</text>
</comment>
<organism evidence="12 13">
    <name type="scientific">Candidatus Desantisbacteria bacterium CG_4_10_14_0_8_um_filter_48_22</name>
    <dbReference type="NCBI Taxonomy" id="1974543"/>
    <lineage>
        <taxon>Bacteria</taxon>
        <taxon>Candidatus Desantisiibacteriota</taxon>
    </lineage>
</organism>
<evidence type="ECO:0000256" key="7">
    <source>
        <dbReference type="ARBA" id="ARBA00023027"/>
    </source>
</evidence>
<feature type="domain" description="NAD/GMP synthase" evidence="11">
    <location>
        <begin position="14"/>
        <end position="251"/>
    </location>
</feature>
<dbReference type="InterPro" id="IPR014729">
    <property type="entry name" value="Rossmann-like_a/b/a_fold"/>
</dbReference>
<evidence type="ECO:0000313" key="13">
    <source>
        <dbReference type="Proteomes" id="UP000229307"/>
    </source>
</evidence>
<dbReference type="GO" id="GO:0046872">
    <property type="term" value="F:metal ion binding"/>
    <property type="evidence" value="ECO:0007669"/>
    <property type="project" value="UniProtKB-KW"/>
</dbReference>
<evidence type="ECO:0000256" key="10">
    <source>
        <dbReference type="RuleBase" id="RU003812"/>
    </source>
</evidence>
<dbReference type="Proteomes" id="UP000229307">
    <property type="component" value="Unassembled WGS sequence"/>
</dbReference>
<sequence length="254" mass="28338">MKDLKIDPGKASRRLAGFIKQEARERGFSRAILGISGGVDSAVVAFLAAKALSPKNVWGVTIPHRSNSKESIKHAGLVIRKLGINALNVDITAQIDAYFRKFKDASRVRVGNKMARERMSVLYDLSAKYRALVIGSSNRTELLLGYGTAHGDLACAIMPLGCLYKTQVWQVAKYLGVPEEIIKKPPTADLWQGQTDEGELGFRYKDADRLLFNMIDRKKMPGQLKAMGFSRDFIKNIRDRIKKNAFKRSLPTIP</sequence>
<dbReference type="SUPFAM" id="SSF52402">
    <property type="entry name" value="Adenine nucleotide alpha hydrolases-like"/>
    <property type="match status" value="1"/>
</dbReference>
<dbReference type="Pfam" id="PF02540">
    <property type="entry name" value="NAD_synthase"/>
    <property type="match status" value="1"/>
</dbReference>
<dbReference type="GO" id="GO:0008795">
    <property type="term" value="F:NAD+ synthase activity"/>
    <property type="evidence" value="ECO:0007669"/>
    <property type="project" value="UniProtKB-UniRule"/>
</dbReference>
<feature type="binding site" evidence="8">
    <location>
        <position position="165"/>
    </location>
    <ligand>
        <name>ATP</name>
        <dbReference type="ChEBI" id="CHEBI:30616"/>
    </ligand>
</feature>
<evidence type="ECO:0000313" key="12">
    <source>
        <dbReference type="EMBL" id="PIZ14643.1"/>
    </source>
</evidence>
<reference evidence="13" key="1">
    <citation type="submission" date="2017-09" db="EMBL/GenBank/DDBJ databases">
        <title>Depth-based differentiation of microbial function through sediment-hosted aquifers and enrichment of novel symbionts in the deep terrestrial subsurface.</title>
        <authorList>
            <person name="Probst A.J."/>
            <person name="Ladd B."/>
            <person name="Jarett J.K."/>
            <person name="Geller-Mcgrath D.E."/>
            <person name="Sieber C.M.K."/>
            <person name="Emerson J.B."/>
            <person name="Anantharaman K."/>
            <person name="Thomas B.C."/>
            <person name="Malmstrom R."/>
            <person name="Stieglmeier M."/>
            <person name="Klingl A."/>
            <person name="Woyke T."/>
            <person name="Ryan C.M."/>
            <person name="Banfield J.F."/>
        </authorList>
    </citation>
    <scope>NUCLEOTIDE SEQUENCE [LARGE SCALE GENOMIC DNA]</scope>
</reference>
<dbReference type="GO" id="GO:0004359">
    <property type="term" value="F:glutaminase activity"/>
    <property type="evidence" value="ECO:0007669"/>
    <property type="project" value="InterPro"/>
</dbReference>
<dbReference type="HAMAP" id="MF_00193">
    <property type="entry name" value="NadE_ammonia_dep"/>
    <property type="match status" value="1"/>
</dbReference>
<dbReference type="GO" id="GO:0005737">
    <property type="term" value="C:cytoplasm"/>
    <property type="evidence" value="ECO:0007669"/>
    <property type="project" value="InterPro"/>
</dbReference>
<feature type="binding site" description="in other chain" evidence="8">
    <location>
        <position position="116"/>
    </location>
    <ligand>
        <name>deamido-NAD(+)</name>
        <dbReference type="ChEBI" id="CHEBI:58437"/>
        <note>ligand shared between two neighboring subunits</note>
    </ligand>
</feature>
<dbReference type="InterPro" id="IPR022926">
    <property type="entry name" value="NH(3)-dep_NAD(+)_synth"/>
</dbReference>
<comment type="catalytic activity">
    <reaction evidence="8 10">
        <text>deamido-NAD(+) + NH4(+) + ATP = AMP + diphosphate + NAD(+) + H(+)</text>
        <dbReference type="Rhea" id="RHEA:21188"/>
        <dbReference type="ChEBI" id="CHEBI:15378"/>
        <dbReference type="ChEBI" id="CHEBI:28938"/>
        <dbReference type="ChEBI" id="CHEBI:30616"/>
        <dbReference type="ChEBI" id="CHEBI:33019"/>
        <dbReference type="ChEBI" id="CHEBI:57540"/>
        <dbReference type="ChEBI" id="CHEBI:58437"/>
        <dbReference type="ChEBI" id="CHEBI:456215"/>
        <dbReference type="EC" id="6.3.1.5"/>
    </reaction>
</comment>
<dbReference type="UniPathway" id="UPA00253">
    <property type="reaction ID" value="UER00333"/>
</dbReference>
<keyword evidence="7 8" id="KW-0520">NAD</keyword>
<keyword evidence="2 8" id="KW-0436">Ligase</keyword>
<evidence type="ECO:0000256" key="4">
    <source>
        <dbReference type="ARBA" id="ARBA00022741"/>
    </source>
</evidence>
<dbReference type="InterPro" id="IPR003694">
    <property type="entry name" value="NAD_synthase"/>
</dbReference>
<gene>
    <name evidence="8" type="primary">nadE</name>
    <name evidence="12" type="ORF">COY52_11605</name>
</gene>
<comment type="caution">
    <text evidence="8">Lacks conserved residue(s) required for the propagation of feature annotation.</text>
</comment>
<name>A0A2M7S5Q4_9BACT</name>
<keyword evidence="3 8" id="KW-0479">Metal-binding</keyword>
<evidence type="ECO:0000256" key="8">
    <source>
        <dbReference type="HAMAP-Rule" id="MF_00193"/>
    </source>
</evidence>
<dbReference type="InterPro" id="IPR022310">
    <property type="entry name" value="NAD/GMP_synthase"/>
</dbReference>
<feature type="binding site" evidence="8">
    <location>
        <begin position="34"/>
        <end position="41"/>
    </location>
    <ligand>
        <name>ATP</name>
        <dbReference type="ChEBI" id="CHEBI:30616"/>
    </ligand>
</feature>
<keyword evidence="4 8" id="KW-0547">Nucleotide-binding</keyword>
<keyword evidence="6 8" id="KW-0460">Magnesium</keyword>
<dbReference type="GO" id="GO:0003952">
    <property type="term" value="F:NAD+ synthase (glutamine-hydrolyzing) activity"/>
    <property type="evidence" value="ECO:0007669"/>
    <property type="project" value="InterPro"/>
</dbReference>
<dbReference type="FunFam" id="3.40.50.620:FF:000106">
    <property type="entry name" value="Glutamine-dependent NAD(+) synthetase"/>
    <property type="match status" value="1"/>
</dbReference>
<proteinExistence type="inferred from homology"/>
<evidence type="ECO:0000259" key="11">
    <source>
        <dbReference type="Pfam" id="PF02540"/>
    </source>
</evidence>
<evidence type="ECO:0000256" key="5">
    <source>
        <dbReference type="ARBA" id="ARBA00022840"/>
    </source>
</evidence>
<evidence type="ECO:0000256" key="2">
    <source>
        <dbReference type="ARBA" id="ARBA00022598"/>
    </source>
</evidence>
<comment type="caution">
    <text evidence="12">The sequence shown here is derived from an EMBL/GenBank/DDBJ whole genome shotgun (WGS) entry which is preliminary data.</text>
</comment>
<comment type="similarity">
    <text evidence="1 8 9">Belongs to the NAD synthetase family.</text>
</comment>
<dbReference type="NCBIfam" id="TIGR00552">
    <property type="entry name" value="nadE"/>
    <property type="match status" value="1"/>
</dbReference>
<feature type="binding site" evidence="8">
    <location>
        <position position="40"/>
    </location>
    <ligand>
        <name>Mg(2+)</name>
        <dbReference type="ChEBI" id="CHEBI:18420"/>
    </ligand>
</feature>
<comment type="subunit">
    <text evidence="8">Homodimer.</text>
</comment>
<dbReference type="EC" id="6.3.1.5" evidence="8 10"/>
<evidence type="ECO:0000256" key="9">
    <source>
        <dbReference type="RuleBase" id="RU003811"/>
    </source>
</evidence>
<evidence type="ECO:0000256" key="3">
    <source>
        <dbReference type="ARBA" id="ARBA00022723"/>
    </source>
</evidence>
<dbReference type="GO" id="GO:0005524">
    <property type="term" value="F:ATP binding"/>
    <property type="evidence" value="ECO:0007669"/>
    <property type="project" value="UniProtKB-UniRule"/>
</dbReference>
<comment type="function">
    <text evidence="8">Catalyzes the ATP-dependent amidation of deamido-NAD to form NAD. Uses ammonia as a nitrogen source.</text>
</comment>
<protein>
    <recommendedName>
        <fullName evidence="8 10">NH(3)-dependent NAD(+) synthetase</fullName>
        <ecNumber evidence="8 10">6.3.1.5</ecNumber>
    </recommendedName>
</protein>
<dbReference type="CDD" id="cd00553">
    <property type="entry name" value="NAD_synthase"/>
    <property type="match status" value="1"/>
</dbReference>
<dbReference type="GO" id="GO:0009435">
    <property type="term" value="P:NAD+ biosynthetic process"/>
    <property type="evidence" value="ECO:0007669"/>
    <property type="project" value="UniProtKB-UniRule"/>
</dbReference>
<dbReference type="Gene3D" id="3.40.50.620">
    <property type="entry name" value="HUPs"/>
    <property type="match status" value="1"/>
</dbReference>
<feature type="binding site" evidence="8">
    <location>
        <position position="187"/>
    </location>
    <ligand>
        <name>ATP</name>
        <dbReference type="ChEBI" id="CHEBI:30616"/>
    </ligand>
</feature>
<evidence type="ECO:0000256" key="6">
    <source>
        <dbReference type="ARBA" id="ARBA00022842"/>
    </source>
</evidence>